<evidence type="ECO:0000256" key="1">
    <source>
        <dbReference type="SAM" id="SignalP"/>
    </source>
</evidence>
<dbReference type="Pfam" id="PF19535">
    <property type="entry name" value="DUF6060"/>
    <property type="match status" value="1"/>
</dbReference>
<organism evidence="2 3">
    <name type="scientific">Aureobasidium uvarum</name>
    <dbReference type="NCBI Taxonomy" id="2773716"/>
    <lineage>
        <taxon>Eukaryota</taxon>
        <taxon>Fungi</taxon>
        <taxon>Dikarya</taxon>
        <taxon>Ascomycota</taxon>
        <taxon>Pezizomycotina</taxon>
        <taxon>Dothideomycetes</taxon>
        <taxon>Dothideomycetidae</taxon>
        <taxon>Dothideales</taxon>
        <taxon>Saccotheciaceae</taxon>
        <taxon>Aureobasidium</taxon>
    </lineage>
</organism>
<gene>
    <name evidence="2" type="ORF">AWRI4620_LOCUS5299</name>
</gene>
<dbReference type="EMBL" id="CAINUL010000008">
    <property type="protein sequence ID" value="CAD0111044.1"/>
    <property type="molecule type" value="Genomic_DNA"/>
</dbReference>
<feature type="chain" id="PRO_5040410234" evidence="1">
    <location>
        <begin position="19"/>
        <end position="230"/>
    </location>
</feature>
<reference evidence="2" key="1">
    <citation type="submission" date="2020-06" db="EMBL/GenBank/DDBJ databases">
        <authorList>
            <person name="Onetto C."/>
        </authorList>
    </citation>
    <scope>NUCLEOTIDE SEQUENCE</scope>
</reference>
<sequence length="230" mass="24328">MIAVLSLFVLASCQQALAQSCSGFEVINRFPDPTYTSIRDHGQIISQGVDCPPEHNCTVPYGGYITGGRTMNISNQSFADSVFKTISSVVNLEFTESKTYPVAMGTQTVANGTSAYIIYTPYTICTTGRLSDCGTNYELNGEIVEACTFDLDSDGGITGKINPVVVAEQTAAGLTCNPSNTTQAKEGQYYGTCPDGQVSDGKEPTNTASSMSRVSVLLVLGSLLVAFVGF</sequence>
<accession>A0A9N8PSD3</accession>
<feature type="signal peptide" evidence="1">
    <location>
        <begin position="1"/>
        <end position="18"/>
    </location>
</feature>
<comment type="caution">
    <text evidence="2">The sequence shown here is derived from an EMBL/GenBank/DDBJ whole genome shotgun (WGS) entry which is preliminary data.</text>
</comment>
<proteinExistence type="predicted"/>
<dbReference type="OrthoDB" id="3866623at2759"/>
<protein>
    <submittedName>
        <fullName evidence="2">Uncharacterized protein</fullName>
    </submittedName>
</protein>
<dbReference type="Proteomes" id="UP000745764">
    <property type="component" value="Unassembled WGS sequence"/>
</dbReference>
<keyword evidence="3" id="KW-1185">Reference proteome</keyword>
<evidence type="ECO:0000313" key="3">
    <source>
        <dbReference type="Proteomes" id="UP000745764"/>
    </source>
</evidence>
<dbReference type="AlphaFoldDB" id="A0A9N8PSD3"/>
<dbReference type="InterPro" id="IPR045702">
    <property type="entry name" value="DUF6060"/>
</dbReference>
<evidence type="ECO:0000313" key="2">
    <source>
        <dbReference type="EMBL" id="CAD0111044.1"/>
    </source>
</evidence>
<keyword evidence="1" id="KW-0732">Signal</keyword>
<name>A0A9N8PSD3_9PEZI</name>